<protein>
    <submittedName>
        <fullName evidence="4">FecR family protein</fullName>
    </submittedName>
</protein>
<feature type="domain" description="Protein FecR C-terminal" evidence="3">
    <location>
        <begin position="296"/>
        <end position="353"/>
    </location>
</feature>
<evidence type="ECO:0000313" key="5">
    <source>
        <dbReference type="Proteomes" id="UP000316778"/>
    </source>
</evidence>
<dbReference type="PANTHER" id="PTHR30273">
    <property type="entry name" value="PERIPLASMIC SIGNAL SENSOR AND SIGMA FACTOR ACTIVATOR FECR-RELATED"/>
    <property type="match status" value="1"/>
</dbReference>
<dbReference type="PANTHER" id="PTHR30273:SF2">
    <property type="entry name" value="PROTEIN FECR"/>
    <property type="match status" value="1"/>
</dbReference>
<proteinExistence type="predicted"/>
<dbReference type="InterPro" id="IPR032508">
    <property type="entry name" value="FecR_C"/>
</dbReference>
<reference evidence="4 5" key="1">
    <citation type="journal article" date="2013" name="Stand. Genomic Sci.">
        <title>Genomic Encyclopedia of Type Strains, Phase I: The one thousand microbial genomes (KMG-I) project.</title>
        <authorList>
            <person name="Kyrpides N.C."/>
            <person name="Woyke T."/>
            <person name="Eisen J.A."/>
            <person name="Garrity G."/>
            <person name="Lilburn T.G."/>
            <person name="Beck B.J."/>
            <person name="Whitman W.B."/>
            <person name="Hugenholtz P."/>
            <person name="Klenk H.P."/>
        </authorList>
    </citation>
    <scope>NUCLEOTIDE SEQUENCE [LARGE SCALE GENOMIC DNA]</scope>
    <source>
        <strain evidence="4 5">DSM 13484</strain>
    </source>
</reference>
<dbReference type="InterPro" id="IPR006860">
    <property type="entry name" value="FecR"/>
</dbReference>
<evidence type="ECO:0000259" key="3">
    <source>
        <dbReference type="Pfam" id="PF16344"/>
    </source>
</evidence>
<accession>A0A562SZF3</accession>
<sequence>MKLDLDEFLILLLRQLEGYTNWTEDRHIERILRAHPEACRLQEDMLETFPQQPFSDNRQAASPRPALGPARVRRLRNIAAALLVFVITGASLFFFSSRGEQLYASTAPAPEVTLQIAGGEAIRLGDTNRTIPVKDALLSTHSEMLRFTAKTAGDPARYNTLLVPATRLYSITLADGTVVHMNAGSALRFPFAFNSRRREVYVEGEAFFSVAPDAGRPFIVHTPQGDVTVLGTAFNISTYGNRFMLSLVSGSVAIAGRKGAQAVLKPCRAAIMDSGGLLRETDFESEQVLGWLRGQYRFRQQSLREVCNVAERWYGVAIRLDNKELGQLKYSGILSKKEPLDIFLDKLRSNGEVYGYYYDTDGAIVLKTHR</sequence>
<evidence type="ECO:0000256" key="1">
    <source>
        <dbReference type="SAM" id="Phobius"/>
    </source>
</evidence>
<dbReference type="GO" id="GO:0016989">
    <property type="term" value="F:sigma factor antagonist activity"/>
    <property type="evidence" value="ECO:0007669"/>
    <property type="project" value="TreeGrafter"/>
</dbReference>
<comment type="caution">
    <text evidence="4">The sequence shown here is derived from an EMBL/GenBank/DDBJ whole genome shotgun (WGS) entry which is preliminary data.</text>
</comment>
<dbReference type="Proteomes" id="UP000316778">
    <property type="component" value="Unassembled WGS sequence"/>
</dbReference>
<feature type="transmembrane region" description="Helical" evidence="1">
    <location>
        <begin position="78"/>
        <end position="96"/>
    </location>
</feature>
<gene>
    <name evidence="4" type="ORF">LX66_3930</name>
</gene>
<keyword evidence="1" id="KW-0812">Transmembrane</keyword>
<keyword evidence="1" id="KW-1133">Transmembrane helix</keyword>
<organism evidence="4 5">
    <name type="scientific">Chitinophaga japonensis</name>
    <name type="common">Flexibacter japonensis</name>
    <dbReference type="NCBI Taxonomy" id="104662"/>
    <lineage>
        <taxon>Bacteria</taxon>
        <taxon>Pseudomonadati</taxon>
        <taxon>Bacteroidota</taxon>
        <taxon>Chitinophagia</taxon>
        <taxon>Chitinophagales</taxon>
        <taxon>Chitinophagaceae</taxon>
        <taxon>Chitinophaga</taxon>
    </lineage>
</organism>
<dbReference type="OrthoDB" id="651134at2"/>
<keyword evidence="1" id="KW-0472">Membrane</keyword>
<evidence type="ECO:0000259" key="2">
    <source>
        <dbReference type="Pfam" id="PF04773"/>
    </source>
</evidence>
<keyword evidence="5" id="KW-1185">Reference proteome</keyword>
<dbReference type="Gene3D" id="3.55.50.30">
    <property type="match status" value="1"/>
</dbReference>
<dbReference type="PIRSF" id="PIRSF018266">
    <property type="entry name" value="FecR"/>
    <property type="match status" value="1"/>
</dbReference>
<dbReference type="Gene3D" id="2.60.120.1440">
    <property type="match status" value="1"/>
</dbReference>
<feature type="domain" description="FecR protein" evidence="2">
    <location>
        <begin position="169"/>
        <end position="252"/>
    </location>
</feature>
<dbReference type="RefSeq" id="WP_145716648.1">
    <property type="nucleotide sequence ID" value="NZ_BAAAFY010000004.1"/>
</dbReference>
<name>A0A562SZF3_CHIJA</name>
<dbReference type="AlphaFoldDB" id="A0A562SZF3"/>
<dbReference type="Pfam" id="PF04773">
    <property type="entry name" value="FecR"/>
    <property type="match status" value="1"/>
</dbReference>
<evidence type="ECO:0000313" key="4">
    <source>
        <dbReference type="EMBL" id="TWI86667.1"/>
    </source>
</evidence>
<dbReference type="Pfam" id="PF16344">
    <property type="entry name" value="FecR_C"/>
    <property type="match status" value="1"/>
</dbReference>
<dbReference type="InterPro" id="IPR012373">
    <property type="entry name" value="Ferrdict_sens_TM"/>
</dbReference>
<dbReference type="EMBL" id="VLLG01000004">
    <property type="protein sequence ID" value="TWI86667.1"/>
    <property type="molecule type" value="Genomic_DNA"/>
</dbReference>